<keyword evidence="1 7" id="KW-0723">Serine/threonine-protein kinase</keyword>
<evidence type="ECO:0000313" key="10">
    <source>
        <dbReference type="EMBL" id="CAD2216626.1"/>
    </source>
</evidence>
<dbReference type="InterPro" id="IPR017441">
    <property type="entry name" value="Protein_kinase_ATP_BS"/>
</dbReference>
<evidence type="ECO:0000256" key="1">
    <source>
        <dbReference type="ARBA" id="ARBA00022527"/>
    </source>
</evidence>
<comment type="similarity">
    <text evidence="7">Belongs to the protein kinase superfamily.</text>
</comment>
<dbReference type="Gene3D" id="1.10.510.10">
    <property type="entry name" value="Transferase(Phosphotransferase) domain 1"/>
    <property type="match status" value="1"/>
</dbReference>
<dbReference type="EMBL" id="LR877151">
    <property type="protein sequence ID" value="CAD2216626.1"/>
    <property type="molecule type" value="Genomic_DNA"/>
</dbReference>
<dbReference type="PROSITE" id="PS00108">
    <property type="entry name" value="PROTEIN_KINASE_ST"/>
    <property type="match status" value="1"/>
</dbReference>
<proteinExistence type="inferred from homology"/>
<dbReference type="PROSITE" id="PS00107">
    <property type="entry name" value="PROTEIN_KINASE_ATP"/>
    <property type="match status" value="1"/>
</dbReference>
<dbReference type="PANTHER" id="PTHR24345:SF91">
    <property type="entry name" value="SERINE_THREONINE-PROTEIN KINASE PLK4"/>
    <property type="match status" value="1"/>
</dbReference>
<keyword evidence="11" id="KW-1185">Reference proteome</keyword>
<dbReference type="SMART" id="SM00220">
    <property type="entry name" value="S_TKc"/>
    <property type="match status" value="1"/>
</dbReference>
<dbReference type="GO" id="GO:0004674">
    <property type="term" value="F:protein serine/threonine kinase activity"/>
    <property type="evidence" value="ECO:0007669"/>
    <property type="project" value="UniProtKB-KW"/>
</dbReference>
<name>A0A7G2CA32_9TRYP</name>
<dbReference type="VEuPathDB" id="TriTrypDB:ADEAN_000408800"/>
<evidence type="ECO:0000256" key="4">
    <source>
        <dbReference type="ARBA" id="ARBA00022777"/>
    </source>
</evidence>
<feature type="region of interest" description="Disordered" evidence="8">
    <location>
        <begin position="395"/>
        <end position="458"/>
    </location>
</feature>
<sequence length="458" mass="51056">MIGTVENIDYDNGRVLKIVLRFPPGRDSPTGKDELKEIITCERIGQGTFGTVYRALCDGYSRLAVKVSTGKASRLREELEVLSKVCTHGKLLLPRFEFGALNKQADLIVIGMELCVPSTLHDMLLSTKITNEADMLYIGYQCAQTIGYVHEQNCIHRDVKLQNFVFDLNGNVKLIDFGLSCSTLKPPAGDMVAGTMSFMSPEMAHNALYREKRVSVGAPADIWSLGIVLFSIFTQRNPYPQEESSGGDDQDKSNEKLLQRVAAGKWSWPPNCTLSADLRRLVENVLVVDPEKRPSITEVLKYKVWNARRRSSPAVLTAFLGVQDDFFLSHDEEHLLRAVEQRSAGVAANVLKNRHRSTESQSSEDIVVDEELKIEEHGNGVDGAPGVQVYDVRASGRKKSKPIREISQVIEEHVKEKSKSRRGKSNREDRSRAGSTGSEFKAKRVKKKEATPPSDRPS</sequence>
<reference evidence="10 11" key="1">
    <citation type="submission" date="2020-08" db="EMBL/GenBank/DDBJ databases">
        <authorList>
            <person name="Newling K."/>
            <person name="Davey J."/>
            <person name="Forrester S."/>
        </authorList>
    </citation>
    <scope>NUCLEOTIDE SEQUENCE [LARGE SCALE GENOMIC DNA]</scope>
    <source>
        <strain evidence="11">Crithidia deanei Carvalho (ATCC PRA-265)</strain>
    </source>
</reference>
<feature type="binding site" evidence="6">
    <location>
        <position position="66"/>
    </location>
    <ligand>
        <name>ATP</name>
        <dbReference type="ChEBI" id="CHEBI:30616"/>
    </ligand>
</feature>
<dbReference type="InterPro" id="IPR000719">
    <property type="entry name" value="Prot_kinase_dom"/>
</dbReference>
<evidence type="ECO:0000256" key="5">
    <source>
        <dbReference type="ARBA" id="ARBA00022840"/>
    </source>
</evidence>
<dbReference type="InterPro" id="IPR008271">
    <property type="entry name" value="Ser/Thr_kinase_AS"/>
</dbReference>
<protein>
    <submittedName>
        <fullName evidence="10">Protein tyrosine kinase/Protein kinase domain/Kinase-like, putative</fullName>
    </submittedName>
</protein>
<feature type="domain" description="Protein kinase" evidence="9">
    <location>
        <begin position="38"/>
        <end position="305"/>
    </location>
</feature>
<keyword evidence="3 6" id="KW-0547">Nucleotide-binding</keyword>
<accession>A0A7G2CA32</accession>
<dbReference type="GO" id="GO:0005634">
    <property type="term" value="C:nucleus"/>
    <property type="evidence" value="ECO:0007669"/>
    <property type="project" value="TreeGrafter"/>
</dbReference>
<keyword evidence="4 10" id="KW-0418">Kinase</keyword>
<evidence type="ECO:0000256" key="3">
    <source>
        <dbReference type="ARBA" id="ARBA00022741"/>
    </source>
</evidence>
<keyword evidence="2" id="KW-0808">Transferase</keyword>
<dbReference type="PANTHER" id="PTHR24345">
    <property type="entry name" value="SERINE/THREONINE-PROTEIN KINASE PLK"/>
    <property type="match status" value="1"/>
</dbReference>
<evidence type="ECO:0000256" key="7">
    <source>
        <dbReference type="RuleBase" id="RU000304"/>
    </source>
</evidence>
<dbReference type="Pfam" id="PF00069">
    <property type="entry name" value="Pkinase"/>
    <property type="match status" value="1"/>
</dbReference>
<evidence type="ECO:0000256" key="8">
    <source>
        <dbReference type="SAM" id="MobiDB-lite"/>
    </source>
</evidence>
<gene>
    <name evidence="10" type="ORF">ADEAN_000408800</name>
</gene>
<evidence type="ECO:0000256" key="2">
    <source>
        <dbReference type="ARBA" id="ARBA00022679"/>
    </source>
</evidence>
<dbReference type="AlphaFoldDB" id="A0A7G2CA32"/>
<dbReference type="PROSITE" id="PS50011">
    <property type="entry name" value="PROTEIN_KINASE_DOM"/>
    <property type="match status" value="1"/>
</dbReference>
<dbReference type="SUPFAM" id="SSF56112">
    <property type="entry name" value="Protein kinase-like (PK-like)"/>
    <property type="match status" value="1"/>
</dbReference>
<dbReference type="Proteomes" id="UP000515908">
    <property type="component" value="Chromosome 07"/>
</dbReference>
<dbReference type="OrthoDB" id="10252171at2759"/>
<organism evidence="10 11">
    <name type="scientific">Angomonas deanei</name>
    <dbReference type="NCBI Taxonomy" id="59799"/>
    <lineage>
        <taxon>Eukaryota</taxon>
        <taxon>Discoba</taxon>
        <taxon>Euglenozoa</taxon>
        <taxon>Kinetoplastea</taxon>
        <taxon>Metakinetoplastina</taxon>
        <taxon>Trypanosomatida</taxon>
        <taxon>Trypanosomatidae</taxon>
        <taxon>Strigomonadinae</taxon>
        <taxon>Angomonas</taxon>
    </lineage>
</organism>
<evidence type="ECO:0000313" key="11">
    <source>
        <dbReference type="Proteomes" id="UP000515908"/>
    </source>
</evidence>
<evidence type="ECO:0000256" key="6">
    <source>
        <dbReference type="PROSITE-ProRule" id="PRU10141"/>
    </source>
</evidence>
<keyword evidence="5 6" id="KW-0067">ATP-binding</keyword>
<evidence type="ECO:0000259" key="9">
    <source>
        <dbReference type="PROSITE" id="PS50011"/>
    </source>
</evidence>
<dbReference type="InterPro" id="IPR011009">
    <property type="entry name" value="Kinase-like_dom_sf"/>
</dbReference>
<dbReference type="GO" id="GO:0005524">
    <property type="term" value="F:ATP binding"/>
    <property type="evidence" value="ECO:0007669"/>
    <property type="project" value="UniProtKB-UniRule"/>
</dbReference>